<keyword evidence="9" id="KW-1133">Transmembrane helix</keyword>
<evidence type="ECO:0000256" key="4">
    <source>
        <dbReference type="ARBA" id="ARBA00022553"/>
    </source>
</evidence>
<feature type="region of interest" description="Disordered" evidence="8">
    <location>
        <begin position="777"/>
        <end position="807"/>
    </location>
</feature>
<sequence length="807" mass="87416">MRSAGIAQRVFVVGAIPVAIAILIAFAAWALLVEAERARDGTVLSSETFHTFTSLNKARDDYIGRIVIDREAARTRFDRLASAASRQLDQLAQMARTTDQARRIGTVRQDLEALTDQMRALVLLDGTLGASAGRMASRAETLVALTDAERQRQQGENGSLVTVLTSKDAALEKNQVLVSALRDLREAISAVELNKTRIGRPVFQIEFDELDADIRQLNEAGTRLQEVLQKQARNPEATELAALLHAYRTKSETAAGLSRVIAEGFELTRATQSGNDLILWCDRLIRDNRAQQHLLQTEVGSLIRNSVSSNEAELTAQNLALAALRLAQQSTSALARRSISEASAAIQEGADLARRAQTLAMPASIRGGMSSAIEGWREQLAVTVAKLGEQNALIADMDRRAMLISDNARALSRAFIDDADRFGTSIRRLLLAGTAGALLIGTGAVIAVARSITQPLRSLQATLVRATTDPAIGHVALATRRDELGDIARASNAFLAELRRREEGWRDAAERADEALTKLRQTQDDLIRAEKLASLGQLVAGVSHEISTPLGIALTTSTQVEADSASFAQLVDENRLSRSRLVHYADRMREGARLLTANLMRASDLLYSFKQVAADQVLEERREIDLGAWIEELLKSLRALARPGRHEILAVCPAGTMLDTYPGILAQVLTNAIKNAIDHGLRDRQGGRVTVTVTPGRERLTIDVSDDGAGIEPDHLDRVFDPFFTTARARGGTGLGLHIVHNLVVSRLEGSVAMQSHVGDGSRLRLQLPRALSAEAEAGSAQESASQQRLRAVPGRNAIGNGSRHLG</sequence>
<feature type="domain" description="Histidine kinase" evidence="10">
    <location>
        <begin position="541"/>
        <end position="772"/>
    </location>
</feature>
<dbReference type="PANTHER" id="PTHR43065">
    <property type="entry name" value="SENSOR HISTIDINE KINASE"/>
    <property type="match status" value="1"/>
</dbReference>
<dbReference type="AlphaFoldDB" id="A0A509E7B5"/>
<dbReference type="Proteomes" id="UP000410984">
    <property type="component" value="Unassembled WGS sequence"/>
</dbReference>
<protein>
    <recommendedName>
        <fullName evidence="3">histidine kinase</fullName>
        <ecNumber evidence="3">2.7.13.3</ecNumber>
    </recommendedName>
</protein>
<keyword evidence="13" id="KW-1185">Reference proteome</keyword>
<dbReference type="Gene3D" id="6.10.340.10">
    <property type="match status" value="1"/>
</dbReference>
<dbReference type="PROSITE" id="PS50109">
    <property type="entry name" value="HIS_KIN"/>
    <property type="match status" value="1"/>
</dbReference>
<dbReference type="PRINTS" id="PR00344">
    <property type="entry name" value="BCTRLSENSOR"/>
</dbReference>
<evidence type="ECO:0000259" key="11">
    <source>
        <dbReference type="PROSITE" id="PS50885"/>
    </source>
</evidence>
<dbReference type="EC" id="2.7.13.3" evidence="3"/>
<keyword evidence="5 12" id="KW-0808">Transferase</keyword>
<dbReference type="InterPro" id="IPR003660">
    <property type="entry name" value="HAMP_dom"/>
</dbReference>
<dbReference type="Pfam" id="PF02518">
    <property type="entry name" value="HATPase_c"/>
    <property type="match status" value="1"/>
</dbReference>
<dbReference type="InterPro" id="IPR036890">
    <property type="entry name" value="HATPase_C_sf"/>
</dbReference>
<dbReference type="GO" id="GO:0007165">
    <property type="term" value="P:signal transduction"/>
    <property type="evidence" value="ECO:0007669"/>
    <property type="project" value="InterPro"/>
</dbReference>
<keyword evidence="7" id="KW-0175">Coiled coil</keyword>
<dbReference type="OrthoDB" id="7818322at2"/>
<feature type="transmembrane region" description="Helical" evidence="9">
    <location>
        <begin position="6"/>
        <end position="32"/>
    </location>
</feature>
<evidence type="ECO:0000256" key="7">
    <source>
        <dbReference type="SAM" id="Coils"/>
    </source>
</evidence>
<dbReference type="Gene3D" id="1.10.287.130">
    <property type="match status" value="1"/>
</dbReference>
<evidence type="ECO:0000256" key="8">
    <source>
        <dbReference type="SAM" id="MobiDB-lite"/>
    </source>
</evidence>
<evidence type="ECO:0000256" key="6">
    <source>
        <dbReference type="ARBA" id="ARBA00022777"/>
    </source>
</evidence>
<dbReference type="InterPro" id="IPR005467">
    <property type="entry name" value="His_kinase_dom"/>
</dbReference>
<organism evidence="12 13">
    <name type="scientific">Methylobacterium symbioticum</name>
    <dbReference type="NCBI Taxonomy" id="2584084"/>
    <lineage>
        <taxon>Bacteria</taxon>
        <taxon>Pseudomonadati</taxon>
        <taxon>Pseudomonadota</taxon>
        <taxon>Alphaproteobacteria</taxon>
        <taxon>Hyphomicrobiales</taxon>
        <taxon>Methylobacteriaceae</taxon>
        <taxon>Methylobacterium</taxon>
    </lineage>
</organism>
<feature type="coiled-coil region" evidence="7">
    <location>
        <begin position="495"/>
        <end position="532"/>
    </location>
</feature>
<proteinExistence type="predicted"/>
<dbReference type="EMBL" id="CABFPH010000001">
    <property type="protein sequence ID" value="VUD69544.1"/>
    <property type="molecule type" value="Genomic_DNA"/>
</dbReference>
<dbReference type="SUPFAM" id="SSF55874">
    <property type="entry name" value="ATPase domain of HSP90 chaperone/DNA topoisomerase II/histidine kinase"/>
    <property type="match status" value="1"/>
</dbReference>
<feature type="transmembrane region" description="Helical" evidence="9">
    <location>
        <begin position="429"/>
        <end position="449"/>
    </location>
</feature>
<evidence type="ECO:0000256" key="9">
    <source>
        <dbReference type="SAM" id="Phobius"/>
    </source>
</evidence>
<dbReference type="PANTHER" id="PTHR43065:SF47">
    <property type="match status" value="1"/>
</dbReference>
<evidence type="ECO:0000259" key="10">
    <source>
        <dbReference type="PROSITE" id="PS50109"/>
    </source>
</evidence>
<keyword evidence="9" id="KW-0812">Transmembrane</keyword>
<evidence type="ECO:0000313" key="13">
    <source>
        <dbReference type="Proteomes" id="UP000410984"/>
    </source>
</evidence>
<accession>A0A509E7B5</accession>
<evidence type="ECO:0000256" key="3">
    <source>
        <dbReference type="ARBA" id="ARBA00012438"/>
    </source>
</evidence>
<keyword evidence="6" id="KW-0418">Kinase</keyword>
<dbReference type="Gene3D" id="3.30.565.10">
    <property type="entry name" value="Histidine kinase-like ATPase, C-terminal domain"/>
    <property type="match status" value="1"/>
</dbReference>
<dbReference type="SMART" id="SM00387">
    <property type="entry name" value="HATPase_c"/>
    <property type="match status" value="1"/>
</dbReference>
<evidence type="ECO:0000256" key="2">
    <source>
        <dbReference type="ARBA" id="ARBA00004370"/>
    </source>
</evidence>
<dbReference type="SMART" id="SM00304">
    <property type="entry name" value="HAMP"/>
    <property type="match status" value="1"/>
</dbReference>
<comment type="catalytic activity">
    <reaction evidence="1">
        <text>ATP + protein L-histidine = ADP + protein N-phospho-L-histidine.</text>
        <dbReference type="EC" id="2.7.13.3"/>
    </reaction>
</comment>
<name>A0A509E7B5_9HYPH</name>
<dbReference type="PROSITE" id="PS50885">
    <property type="entry name" value="HAMP"/>
    <property type="match status" value="1"/>
</dbReference>
<evidence type="ECO:0000313" key="12">
    <source>
        <dbReference type="EMBL" id="VUD69544.1"/>
    </source>
</evidence>
<feature type="compositionally biased region" description="Low complexity" evidence="8">
    <location>
        <begin position="777"/>
        <end position="788"/>
    </location>
</feature>
<dbReference type="InterPro" id="IPR004358">
    <property type="entry name" value="Sig_transdc_His_kin-like_C"/>
</dbReference>
<gene>
    <name evidence="12" type="primary">zraS_1</name>
    <name evidence="12" type="ORF">MET9862_00095</name>
</gene>
<comment type="subcellular location">
    <subcellularLocation>
        <location evidence="2">Membrane</location>
    </subcellularLocation>
</comment>
<dbReference type="InterPro" id="IPR003594">
    <property type="entry name" value="HATPase_dom"/>
</dbReference>
<dbReference type="GO" id="GO:0016020">
    <property type="term" value="C:membrane"/>
    <property type="evidence" value="ECO:0007669"/>
    <property type="project" value="UniProtKB-SubCell"/>
</dbReference>
<keyword evidence="9" id="KW-0472">Membrane</keyword>
<keyword evidence="4" id="KW-0597">Phosphoprotein</keyword>
<reference evidence="12 13" key="1">
    <citation type="submission" date="2019-06" db="EMBL/GenBank/DDBJ databases">
        <authorList>
            <person name="Rodrigo-Torres L."/>
            <person name="Arahal R. D."/>
            <person name="Lucena T."/>
        </authorList>
    </citation>
    <scope>NUCLEOTIDE SEQUENCE [LARGE SCALE GENOMIC DNA]</scope>
    <source>
        <strain evidence="12 13">SB0023/3</strain>
    </source>
</reference>
<evidence type="ECO:0000256" key="1">
    <source>
        <dbReference type="ARBA" id="ARBA00000085"/>
    </source>
</evidence>
<feature type="domain" description="HAMP" evidence="11">
    <location>
        <begin position="450"/>
        <end position="503"/>
    </location>
</feature>
<dbReference type="GO" id="GO:0004673">
    <property type="term" value="F:protein histidine kinase activity"/>
    <property type="evidence" value="ECO:0007669"/>
    <property type="project" value="UniProtKB-EC"/>
</dbReference>
<evidence type="ECO:0000256" key="5">
    <source>
        <dbReference type="ARBA" id="ARBA00022679"/>
    </source>
</evidence>